<dbReference type="AlphaFoldDB" id="A0A818WPG3"/>
<proteinExistence type="predicted"/>
<gene>
    <name evidence="2" type="ORF">UXM345_LOCUS661</name>
</gene>
<comment type="caution">
    <text evidence="2">The sequence shown here is derived from an EMBL/GenBank/DDBJ whole genome shotgun (WGS) entry which is preliminary data.</text>
</comment>
<organism evidence="2 3">
    <name type="scientific">Rotaria magnacalcarata</name>
    <dbReference type="NCBI Taxonomy" id="392030"/>
    <lineage>
        <taxon>Eukaryota</taxon>
        <taxon>Metazoa</taxon>
        <taxon>Spiralia</taxon>
        <taxon>Gnathifera</taxon>
        <taxon>Rotifera</taxon>
        <taxon>Eurotatoria</taxon>
        <taxon>Bdelloidea</taxon>
        <taxon>Philodinida</taxon>
        <taxon>Philodinidae</taxon>
        <taxon>Rotaria</taxon>
    </lineage>
</organism>
<sequence>MEHFLDQFLIITCFYKTRTLRKSQLNTDLLILPVFTLLNNYKISLINRSISPILLHDLNELVGKTTEFTVDTEHDYYTTKTIVLLIEMHHLPYQCSKLFWLIKSVLKVIFNSTNYLFSWGNAKSELNELMPYGLLTSERLRLINDIDIQKNFRNWHNNMLKQKCGVRSVFDADNMLHSTAFTFNEFFETMSKSSQGQYRKETTTNNKFSIKQENNGQQQLSSIQSSSSSNDTPTKISALTEKEDIIHGQEVQATDDMPPLASLLSCFVRIVKCQVDKDIYIPDKNIEGNHELQEQAVEKEHHSTTCSQPLNFDTIEITSSIH</sequence>
<dbReference type="EMBL" id="CAJOBF010000030">
    <property type="protein sequence ID" value="CAF3728339.1"/>
    <property type="molecule type" value="Genomic_DNA"/>
</dbReference>
<reference evidence="2" key="1">
    <citation type="submission" date="2021-02" db="EMBL/GenBank/DDBJ databases">
        <authorList>
            <person name="Nowell W R."/>
        </authorList>
    </citation>
    <scope>NUCLEOTIDE SEQUENCE</scope>
</reference>
<name>A0A818WPG3_9BILA</name>
<evidence type="ECO:0000313" key="2">
    <source>
        <dbReference type="EMBL" id="CAF3728339.1"/>
    </source>
</evidence>
<accession>A0A818WPG3</accession>
<feature type="compositionally biased region" description="Low complexity" evidence="1">
    <location>
        <begin position="217"/>
        <end position="229"/>
    </location>
</feature>
<feature type="region of interest" description="Disordered" evidence="1">
    <location>
        <begin position="212"/>
        <end position="234"/>
    </location>
</feature>
<protein>
    <submittedName>
        <fullName evidence="2">Uncharacterized protein</fullName>
    </submittedName>
</protein>
<evidence type="ECO:0000313" key="3">
    <source>
        <dbReference type="Proteomes" id="UP000663842"/>
    </source>
</evidence>
<dbReference type="Proteomes" id="UP000663842">
    <property type="component" value="Unassembled WGS sequence"/>
</dbReference>
<evidence type="ECO:0000256" key="1">
    <source>
        <dbReference type="SAM" id="MobiDB-lite"/>
    </source>
</evidence>